<feature type="compositionally biased region" description="Polar residues" evidence="1">
    <location>
        <begin position="27"/>
        <end position="37"/>
    </location>
</feature>
<evidence type="ECO:0000256" key="1">
    <source>
        <dbReference type="SAM" id="MobiDB-lite"/>
    </source>
</evidence>
<dbReference type="AlphaFoldDB" id="A0A094ZVV1"/>
<reference evidence="2" key="1">
    <citation type="journal article" date="2012" name="Nat. Genet.">
        <title>Whole-genome sequence of Schistosoma haematobium.</title>
        <authorList>
            <person name="Young N.D."/>
            <person name="Jex A.R."/>
            <person name="Li B."/>
            <person name="Liu S."/>
            <person name="Yang L."/>
            <person name="Xiong Z."/>
            <person name="Li Y."/>
            <person name="Cantacessi C."/>
            <person name="Hall R.S."/>
            <person name="Xu X."/>
            <person name="Chen F."/>
            <person name="Wu X."/>
            <person name="Zerlotini A."/>
            <person name="Oliveira G."/>
            <person name="Hofmann A."/>
            <person name="Zhang G."/>
            <person name="Fang X."/>
            <person name="Kang Y."/>
            <person name="Campbell B.E."/>
            <person name="Loukas A."/>
            <person name="Ranganathan S."/>
            <person name="Rollinson D."/>
            <person name="Rinaldi G."/>
            <person name="Brindley P.J."/>
            <person name="Yang H."/>
            <person name="Wang J."/>
            <person name="Wang J."/>
            <person name="Gasser R.B."/>
        </authorList>
    </citation>
    <scope>NUCLEOTIDE SEQUENCE [LARGE SCALE GENOMIC DNA]</scope>
</reference>
<proteinExistence type="predicted"/>
<dbReference type="STRING" id="6185.A0A094ZVV1"/>
<name>A0A094ZVV1_SCHHA</name>
<sequence length="37" mass="4099">METAGEHSSCGFGVLSSGFSYDPLSFMKNNTRNPKDW</sequence>
<organism evidence="2">
    <name type="scientific">Schistosoma haematobium</name>
    <name type="common">Blood fluke</name>
    <dbReference type="NCBI Taxonomy" id="6185"/>
    <lineage>
        <taxon>Eukaryota</taxon>
        <taxon>Metazoa</taxon>
        <taxon>Spiralia</taxon>
        <taxon>Lophotrochozoa</taxon>
        <taxon>Platyhelminthes</taxon>
        <taxon>Trematoda</taxon>
        <taxon>Digenea</taxon>
        <taxon>Strigeidida</taxon>
        <taxon>Schistosomatoidea</taxon>
        <taxon>Schistosomatidae</taxon>
        <taxon>Schistosoma</taxon>
    </lineage>
</organism>
<gene>
    <name evidence="2" type="ORF">MS3_06831</name>
</gene>
<accession>A0A094ZVV1</accession>
<evidence type="ECO:0000313" key="2">
    <source>
        <dbReference type="EMBL" id="KGB38432.1"/>
    </source>
</evidence>
<protein>
    <submittedName>
        <fullName evidence="2">Uncharacterized protein</fullName>
    </submittedName>
</protein>
<feature type="region of interest" description="Disordered" evidence="1">
    <location>
        <begin position="1"/>
        <end position="37"/>
    </location>
</feature>
<dbReference type="EMBL" id="KL251020">
    <property type="protein sequence ID" value="KGB38432.1"/>
    <property type="molecule type" value="Genomic_DNA"/>
</dbReference>